<dbReference type="CDD" id="cd04847">
    <property type="entry name" value="Peptidases_S8_Subtilisin_like_2"/>
    <property type="match status" value="1"/>
</dbReference>
<dbReference type="GO" id="GO:0004252">
    <property type="term" value="F:serine-type endopeptidase activity"/>
    <property type="evidence" value="ECO:0007669"/>
    <property type="project" value="InterPro"/>
</dbReference>
<evidence type="ECO:0000256" key="4">
    <source>
        <dbReference type="ARBA" id="ARBA00022825"/>
    </source>
</evidence>
<gene>
    <name evidence="7" type="ORF">Q31b_23390</name>
</gene>
<dbReference type="Pfam" id="PF00082">
    <property type="entry name" value="Peptidase_S8"/>
    <property type="match status" value="1"/>
</dbReference>
<evidence type="ECO:0000256" key="3">
    <source>
        <dbReference type="ARBA" id="ARBA00022801"/>
    </source>
</evidence>
<dbReference type="PANTHER" id="PTHR43806:SF11">
    <property type="entry name" value="CEREVISIN-RELATED"/>
    <property type="match status" value="1"/>
</dbReference>
<sequence length="806" mass="89596">MNSEFPPKYLPEPTYLNRRPEKPRRQPLAPEVLARRGEIARVLGIKVDSLNRLLNGLTNEQRKAIFFKVTHDGPIDLAGTGLKPLVDRSENVTLVVPRNDDLSAFTAKLDRFANNEPTGPGYVTGQDFARIEDLERGDPKDRLSDELLADYDSIIKIKQPTFICEIEILSLAQGPKQRVNEIAEILQDLNNAFASGVHGTLFEHERSSGVCRAVIRCSGAMFKRLVEEDRWQRRIAWFEPKPKFETFHTTWHRFQFDKLDEIAPPPEDAPIICVVDSGVSPGNPFLKPVAKDDLIVSFLKSAPDSPYDEVGHGSGVASLAAYYVLNLAEGASNQATAWIASARILDDTNQIEESRLFSRVLEDVVKHFAPLGVRIFNLSVADLAKKWNQDSKRTQSRTSWTARTIDRLSREYDVVFVVATGNISPPVILDSLKAGNDYPVYLCDEDSRILDPGQAALAVSVGSVSSGTLVAHSPDTTLALQYEPSPFTRSGPGIKRETKPELVEIGGNLVSDVERTSVRANLATNVVMASHQLSPAAAHNYGTSFAAPRIANKLAAILQDLQLMGIEPIRAPLLKAFLVNSATYRGELDRVIESLDAVEKKKWLDVLGYGFPDASQATDCDDFSILLFHQGTIEPDKVAFFDIPIPASLSQSTGKKRITVTLAHFPEVQKWGLESYFGADLKWRMFRGNVDREAVVEAMSASSTDDDIESEASDIELPNEVPFEHKITRRSRGSIQHDWHEWSQHRDAYSDNHYTLAIASHKRWARAVEPIPFAVVIRIEDIGATVPIYTEIANAVDIMVQTRTRG</sequence>
<comment type="caution">
    <text evidence="7">The sequence shown here is derived from an EMBL/GenBank/DDBJ whole genome shotgun (WGS) entry which is preliminary data.</text>
</comment>
<feature type="region of interest" description="Disordered" evidence="5">
    <location>
        <begin position="1"/>
        <end position="29"/>
    </location>
</feature>
<dbReference type="InterPro" id="IPR050131">
    <property type="entry name" value="Peptidase_S8_subtilisin-like"/>
</dbReference>
<dbReference type="AlphaFoldDB" id="A0A5C6E6N1"/>
<dbReference type="EMBL" id="SJPY01000003">
    <property type="protein sequence ID" value="TWU43301.1"/>
    <property type="molecule type" value="Genomic_DNA"/>
</dbReference>
<reference evidence="7 8" key="1">
    <citation type="submission" date="2019-02" db="EMBL/GenBank/DDBJ databases">
        <title>Deep-cultivation of Planctomycetes and their phenomic and genomic characterization uncovers novel biology.</title>
        <authorList>
            <person name="Wiegand S."/>
            <person name="Jogler M."/>
            <person name="Boedeker C."/>
            <person name="Pinto D."/>
            <person name="Vollmers J."/>
            <person name="Rivas-Marin E."/>
            <person name="Kohn T."/>
            <person name="Peeters S.H."/>
            <person name="Heuer A."/>
            <person name="Rast P."/>
            <person name="Oberbeckmann S."/>
            <person name="Bunk B."/>
            <person name="Jeske O."/>
            <person name="Meyerdierks A."/>
            <person name="Storesund J.E."/>
            <person name="Kallscheuer N."/>
            <person name="Luecker S."/>
            <person name="Lage O.M."/>
            <person name="Pohl T."/>
            <person name="Merkel B.J."/>
            <person name="Hornburger P."/>
            <person name="Mueller R.-W."/>
            <person name="Bruemmer F."/>
            <person name="Labrenz M."/>
            <person name="Spormann A.M."/>
            <person name="Op Den Camp H."/>
            <person name="Overmann J."/>
            <person name="Amann R."/>
            <person name="Jetten M.S.M."/>
            <person name="Mascher T."/>
            <person name="Medema M.H."/>
            <person name="Devos D.P."/>
            <person name="Kaster A.-K."/>
            <person name="Ovreas L."/>
            <person name="Rohde M."/>
            <person name="Galperin M.Y."/>
            <person name="Jogler C."/>
        </authorList>
    </citation>
    <scope>NUCLEOTIDE SEQUENCE [LARGE SCALE GENOMIC DNA]</scope>
    <source>
        <strain evidence="7 8">Q31b</strain>
    </source>
</reference>
<dbReference type="InterPro" id="IPR000209">
    <property type="entry name" value="Peptidase_S8/S53_dom"/>
</dbReference>
<dbReference type="InterPro" id="IPR015500">
    <property type="entry name" value="Peptidase_S8_subtilisin-rel"/>
</dbReference>
<dbReference type="Proteomes" id="UP000315471">
    <property type="component" value="Unassembled WGS sequence"/>
</dbReference>
<protein>
    <submittedName>
        <fullName evidence="7">Subtilase family protein</fullName>
    </submittedName>
</protein>
<evidence type="ECO:0000256" key="1">
    <source>
        <dbReference type="ARBA" id="ARBA00011073"/>
    </source>
</evidence>
<keyword evidence="4" id="KW-0720">Serine protease</keyword>
<dbReference type="PRINTS" id="PR00723">
    <property type="entry name" value="SUBTILISIN"/>
</dbReference>
<dbReference type="PANTHER" id="PTHR43806">
    <property type="entry name" value="PEPTIDASE S8"/>
    <property type="match status" value="1"/>
</dbReference>
<dbReference type="InterPro" id="IPR036852">
    <property type="entry name" value="Peptidase_S8/S53_dom_sf"/>
</dbReference>
<name>A0A5C6E6N1_9BACT</name>
<accession>A0A5C6E6N1</accession>
<evidence type="ECO:0000313" key="7">
    <source>
        <dbReference type="EMBL" id="TWU43301.1"/>
    </source>
</evidence>
<evidence type="ECO:0000259" key="6">
    <source>
        <dbReference type="Pfam" id="PF00082"/>
    </source>
</evidence>
<dbReference type="InterPro" id="IPR034074">
    <property type="entry name" value="Y4bN_pept_dom"/>
</dbReference>
<feature type="domain" description="Peptidase S8/S53" evidence="6">
    <location>
        <begin position="269"/>
        <end position="593"/>
    </location>
</feature>
<dbReference type="RefSeq" id="WP_146599752.1">
    <property type="nucleotide sequence ID" value="NZ_SJPY01000003.1"/>
</dbReference>
<keyword evidence="2" id="KW-0645">Protease</keyword>
<dbReference type="OrthoDB" id="9759014at2"/>
<evidence type="ECO:0000256" key="2">
    <source>
        <dbReference type="ARBA" id="ARBA00022670"/>
    </source>
</evidence>
<organism evidence="7 8">
    <name type="scientific">Novipirellula aureliae</name>
    <dbReference type="NCBI Taxonomy" id="2527966"/>
    <lineage>
        <taxon>Bacteria</taxon>
        <taxon>Pseudomonadati</taxon>
        <taxon>Planctomycetota</taxon>
        <taxon>Planctomycetia</taxon>
        <taxon>Pirellulales</taxon>
        <taxon>Pirellulaceae</taxon>
        <taxon>Novipirellula</taxon>
    </lineage>
</organism>
<comment type="similarity">
    <text evidence="1">Belongs to the peptidase S8 family.</text>
</comment>
<keyword evidence="8" id="KW-1185">Reference proteome</keyword>
<evidence type="ECO:0000313" key="8">
    <source>
        <dbReference type="Proteomes" id="UP000315471"/>
    </source>
</evidence>
<evidence type="ECO:0000256" key="5">
    <source>
        <dbReference type="SAM" id="MobiDB-lite"/>
    </source>
</evidence>
<dbReference type="Gene3D" id="3.40.50.200">
    <property type="entry name" value="Peptidase S8/S53 domain"/>
    <property type="match status" value="1"/>
</dbReference>
<dbReference type="SUPFAM" id="SSF52743">
    <property type="entry name" value="Subtilisin-like"/>
    <property type="match status" value="1"/>
</dbReference>
<keyword evidence="3" id="KW-0378">Hydrolase</keyword>
<dbReference type="GO" id="GO:0006508">
    <property type="term" value="P:proteolysis"/>
    <property type="evidence" value="ECO:0007669"/>
    <property type="project" value="UniProtKB-KW"/>
</dbReference>
<proteinExistence type="inferred from homology"/>